<dbReference type="GO" id="GO:0005840">
    <property type="term" value="C:ribosome"/>
    <property type="evidence" value="ECO:0007669"/>
    <property type="project" value="UniProtKB-KW"/>
</dbReference>
<dbReference type="RefSeq" id="YP_009072547.1">
    <property type="nucleotide sequence ID" value="NC_025227.1"/>
</dbReference>
<keyword evidence="4" id="KW-0687">Ribonucleoprotein</keyword>
<dbReference type="InterPro" id="IPR001971">
    <property type="entry name" value="Ribosomal_uS11"/>
</dbReference>
<dbReference type="Gene3D" id="3.30.420.80">
    <property type="entry name" value="Ribosomal protein S11"/>
    <property type="match status" value="1"/>
</dbReference>
<dbReference type="GO" id="GO:0006412">
    <property type="term" value="P:translation"/>
    <property type="evidence" value="ECO:0007669"/>
    <property type="project" value="InterPro"/>
</dbReference>
<dbReference type="PIRSF" id="PIRSF002131">
    <property type="entry name" value="Ribosomal_S11"/>
    <property type="match status" value="1"/>
</dbReference>
<name>A0A089N105_PETFA</name>
<evidence type="ECO:0000256" key="4">
    <source>
        <dbReference type="ARBA" id="ARBA00023274"/>
    </source>
</evidence>
<proteinExistence type="inferred from homology"/>
<organism evidence="5">
    <name type="scientific">Petalonia fascia</name>
    <name type="common">False kelp</name>
    <name type="synonym">Fucus fascia</name>
    <dbReference type="NCBI Taxonomy" id="2893"/>
    <lineage>
        <taxon>Eukaryota</taxon>
        <taxon>Sar</taxon>
        <taxon>Stramenopiles</taxon>
        <taxon>Ochrophyta</taxon>
        <taxon>PX clade</taxon>
        <taxon>Phaeophyceae</taxon>
        <taxon>Ectocarpales</taxon>
        <taxon>Scytosiphonaceae</taxon>
        <taxon>Petalonia</taxon>
    </lineage>
</organism>
<evidence type="ECO:0000256" key="3">
    <source>
        <dbReference type="ARBA" id="ARBA00022980"/>
    </source>
</evidence>
<dbReference type="GO" id="GO:0009507">
    <property type="term" value="C:chloroplast"/>
    <property type="evidence" value="ECO:0007669"/>
    <property type="project" value="UniProtKB-SubCell"/>
</dbReference>
<protein>
    <submittedName>
        <fullName evidence="5">Ribosomal protein S11</fullName>
    </submittedName>
</protein>
<dbReference type="GO" id="GO:1990904">
    <property type="term" value="C:ribonucleoprotein complex"/>
    <property type="evidence" value="ECO:0007669"/>
    <property type="project" value="UniProtKB-KW"/>
</dbReference>
<dbReference type="EMBL" id="KJ957769">
    <property type="protein sequence ID" value="AIQ78488.1"/>
    <property type="molecule type" value="Genomic_DNA"/>
</dbReference>
<evidence type="ECO:0000256" key="2">
    <source>
        <dbReference type="ARBA" id="ARBA00006194"/>
    </source>
</evidence>
<keyword evidence="5" id="KW-0496">Mitochondrion</keyword>
<accession>A0A089N105</accession>
<dbReference type="GO" id="GO:0003735">
    <property type="term" value="F:structural constituent of ribosome"/>
    <property type="evidence" value="ECO:0007669"/>
    <property type="project" value="InterPro"/>
</dbReference>
<geneLocation type="mitochondrion" evidence="5"/>
<dbReference type="SUPFAM" id="SSF53137">
    <property type="entry name" value="Translational machinery components"/>
    <property type="match status" value="1"/>
</dbReference>
<sequence>MLIRNKFLLINKITRKYLFSSYTAVPLNKKKGNIYIKSTNRNIFCTLINTEDNKVKTSCSLRVPEYINEFNERENLFKRGTLLGELLGDRVNTLGYKEVSIHLDFGINKGRKGVIIGLKKKKIKISLIQLSKGYPHNGCRPKKMRRKKVRTKFKS</sequence>
<dbReference type="AlphaFoldDB" id="A0A089N105"/>
<dbReference type="InterPro" id="IPR036967">
    <property type="entry name" value="Ribosomal_uS11_sf"/>
</dbReference>
<comment type="subcellular location">
    <subcellularLocation>
        <location evidence="1">Plastid</location>
        <location evidence="1">Chloroplast</location>
    </subcellularLocation>
</comment>
<reference evidence="5" key="1">
    <citation type="journal article" date="2014" name="J. Appl. Phycol.">
        <title>Mitochondrial phylogenomics reveals a close relationship between Petalonia fascia (Scytosiphonaceae, Phaeophyceae) and Ectocarpus siliculosus.</title>
        <authorList>
            <person name="Liu F."/>
            <person name="Pang S."/>
        </authorList>
    </citation>
    <scope>NUCLEOTIDE SEQUENCE</scope>
</reference>
<gene>
    <name evidence="5" type="primary">rps11</name>
    <name evidence="5" type="ORF">PefaMp20</name>
</gene>
<dbReference type="GeneID" id="20522736"/>
<keyword evidence="3 5" id="KW-0689">Ribosomal protein</keyword>
<evidence type="ECO:0000256" key="1">
    <source>
        <dbReference type="ARBA" id="ARBA00004229"/>
    </source>
</evidence>
<comment type="similarity">
    <text evidence="2">Belongs to the universal ribosomal protein uS11 family.</text>
</comment>
<evidence type="ECO:0000313" key="5">
    <source>
        <dbReference type="EMBL" id="AIQ78488.1"/>
    </source>
</evidence>